<keyword evidence="4" id="KW-0862">Zinc</keyword>
<keyword evidence="9" id="KW-1185">Reference proteome</keyword>
<reference evidence="8 9" key="1">
    <citation type="journal article" date="2015" name="Biotechnol. Biofuels">
        <title>Enhanced degradation of softwood versus hardwood by the white-rot fungus Pycnoporus coccineus.</title>
        <authorList>
            <person name="Couturier M."/>
            <person name="Navarro D."/>
            <person name="Chevret D."/>
            <person name="Henrissat B."/>
            <person name="Piumi F."/>
            <person name="Ruiz-Duenas F.J."/>
            <person name="Martinez A.T."/>
            <person name="Grigoriev I.V."/>
            <person name="Riley R."/>
            <person name="Lipzen A."/>
            <person name="Berrin J.G."/>
            <person name="Master E.R."/>
            <person name="Rosso M.N."/>
        </authorList>
    </citation>
    <scope>NUCLEOTIDE SEQUENCE [LARGE SCALE GENOMIC DNA]</scope>
    <source>
        <strain evidence="8 9">BRFM310</strain>
    </source>
</reference>
<dbReference type="Pfam" id="PF00096">
    <property type="entry name" value="zf-C2H2"/>
    <property type="match status" value="2"/>
</dbReference>
<dbReference type="PANTHER" id="PTHR14003:SF19">
    <property type="entry name" value="YY2 TRANSCRIPTION FACTOR"/>
    <property type="match status" value="1"/>
</dbReference>
<dbReference type="SUPFAM" id="SSF57667">
    <property type="entry name" value="beta-beta-alpha zinc fingers"/>
    <property type="match status" value="1"/>
</dbReference>
<feature type="domain" description="C2H2-type" evidence="7">
    <location>
        <begin position="52"/>
        <end position="81"/>
    </location>
</feature>
<evidence type="ECO:0000313" key="8">
    <source>
        <dbReference type="EMBL" id="OSD01908.1"/>
    </source>
</evidence>
<dbReference type="AlphaFoldDB" id="A0A1Y2IL92"/>
<evidence type="ECO:0000256" key="2">
    <source>
        <dbReference type="ARBA" id="ARBA00022737"/>
    </source>
</evidence>
<dbReference type="GO" id="GO:0031519">
    <property type="term" value="C:PcG protein complex"/>
    <property type="evidence" value="ECO:0007669"/>
    <property type="project" value="TreeGrafter"/>
</dbReference>
<dbReference type="GO" id="GO:0005667">
    <property type="term" value="C:transcription regulator complex"/>
    <property type="evidence" value="ECO:0007669"/>
    <property type="project" value="TreeGrafter"/>
</dbReference>
<dbReference type="SMART" id="SM00355">
    <property type="entry name" value="ZnF_C2H2"/>
    <property type="match status" value="2"/>
</dbReference>
<dbReference type="Gene3D" id="3.30.160.60">
    <property type="entry name" value="Classic Zinc Finger"/>
    <property type="match status" value="2"/>
</dbReference>
<dbReference type="OrthoDB" id="6077919at2759"/>
<dbReference type="GO" id="GO:0000978">
    <property type="term" value="F:RNA polymerase II cis-regulatory region sequence-specific DNA binding"/>
    <property type="evidence" value="ECO:0007669"/>
    <property type="project" value="TreeGrafter"/>
</dbReference>
<dbReference type="GO" id="GO:0008270">
    <property type="term" value="F:zinc ion binding"/>
    <property type="evidence" value="ECO:0007669"/>
    <property type="project" value="UniProtKB-KW"/>
</dbReference>
<protein>
    <recommendedName>
        <fullName evidence="7">C2H2-type domain-containing protein</fullName>
    </recommendedName>
</protein>
<dbReference type="STRING" id="1353009.A0A1Y2IL92"/>
<proteinExistence type="predicted"/>
<dbReference type="PANTHER" id="PTHR14003">
    <property type="entry name" value="TRANSCRIPTIONAL REPRESSOR PROTEIN YY"/>
    <property type="match status" value="1"/>
</dbReference>
<dbReference type="InterPro" id="IPR036236">
    <property type="entry name" value="Znf_C2H2_sf"/>
</dbReference>
<dbReference type="GO" id="GO:0000785">
    <property type="term" value="C:chromatin"/>
    <property type="evidence" value="ECO:0007669"/>
    <property type="project" value="TreeGrafter"/>
</dbReference>
<dbReference type="GO" id="GO:0000981">
    <property type="term" value="F:DNA-binding transcription factor activity, RNA polymerase II-specific"/>
    <property type="evidence" value="ECO:0007669"/>
    <property type="project" value="TreeGrafter"/>
</dbReference>
<evidence type="ECO:0000256" key="1">
    <source>
        <dbReference type="ARBA" id="ARBA00022723"/>
    </source>
</evidence>
<dbReference type="PROSITE" id="PS50157">
    <property type="entry name" value="ZINC_FINGER_C2H2_2"/>
    <property type="match status" value="2"/>
</dbReference>
<organism evidence="8 9">
    <name type="scientific">Trametes coccinea (strain BRFM310)</name>
    <name type="common">Pycnoporus coccineus</name>
    <dbReference type="NCBI Taxonomy" id="1353009"/>
    <lineage>
        <taxon>Eukaryota</taxon>
        <taxon>Fungi</taxon>
        <taxon>Dikarya</taxon>
        <taxon>Basidiomycota</taxon>
        <taxon>Agaricomycotina</taxon>
        <taxon>Agaricomycetes</taxon>
        <taxon>Polyporales</taxon>
        <taxon>Polyporaceae</taxon>
        <taxon>Trametes</taxon>
    </lineage>
</organism>
<evidence type="ECO:0000313" key="9">
    <source>
        <dbReference type="Proteomes" id="UP000193067"/>
    </source>
</evidence>
<feature type="compositionally biased region" description="Low complexity" evidence="6">
    <location>
        <begin position="107"/>
        <end position="119"/>
    </location>
</feature>
<feature type="domain" description="C2H2-type" evidence="7">
    <location>
        <begin position="24"/>
        <end position="51"/>
    </location>
</feature>
<keyword evidence="3 5" id="KW-0863">Zinc-finger</keyword>
<evidence type="ECO:0000256" key="3">
    <source>
        <dbReference type="ARBA" id="ARBA00022771"/>
    </source>
</evidence>
<evidence type="ECO:0000256" key="5">
    <source>
        <dbReference type="PROSITE-ProRule" id="PRU00042"/>
    </source>
</evidence>
<dbReference type="InterPro" id="IPR013087">
    <property type="entry name" value="Znf_C2H2_type"/>
</dbReference>
<keyword evidence="1" id="KW-0479">Metal-binding</keyword>
<sequence>MADRNLPTYVLSADECPPDDDRRHGCGICHRRFNRPSSLRIHMNSHTGEQPFECPFPGCSRRFSVNSNMRRHYRNHRDAANAATHAPSYPHPYYREQQPYMLHRMNSSPASSSTMSSFSDGEDYPDSPVISPQPRVIYSPPQGRTRSASEAYPPTQGRLASRPRACTISGCNCGEEAPGALRPAFQPGSSTPRYPPTSR</sequence>
<feature type="region of interest" description="Disordered" evidence="6">
    <location>
        <begin position="105"/>
        <end position="199"/>
    </location>
</feature>
<evidence type="ECO:0000256" key="4">
    <source>
        <dbReference type="ARBA" id="ARBA00022833"/>
    </source>
</evidence>
<gene>
    <name evidence="8" type="ORF">PYCCODRAFT_1445382</name>
</gene>
<keyword evidence="2" id="KW-0677">Repeat</keyword>
<name>A0A1Y2IL92_TRAC3</name>
<evidence type="ECO:0000256" key="6">
    <source>
        <dbReference type="SAM" id="MobiDB-lite"/>
    </source>
</evidence>
<dbReference type="PROSITE" id="PS00028">
    <property type="entry name" value="ZINC_FINGER_C2H2_1"/>
    <property type="match status" value="2"/>
</dbReference>
<accession>A0A1Y2IL92</accession>
<evidence type="ECO:0000259" key="7">
    <source>
        <dbReference type="PROSITE" id="PS50157"/>
    </source>
</evidence>
<dbReference type="Proteomes" id="UP000193067">
    <property type="component" value="Unassembled WGS sequence"/>
</dbReference>
<dbReference type="EMBL" id="KZ084108">
    <property type="protein sequence ID" value="OSD01908.1"/>
    <property type="molecule type" value="Genomic_DNA"/>
</dbReference>